<dbReference type="AlphaFoldDB" id="A0A448Z253"/>
<keyword evidence="6 8" id="KW-0472">Membrane</keyword>
<dbReference type="EMBL" id="CAACVS010000075">
    <property type="protein sequence ID" value="VEU36039.1"/>
    <property type="molecule type" value="Genomic_DNA"/>
</dbReference>
<evidence type="ECO:0000256" key="3">
    <source>
        <dbReference type="ARBA" id="ARBA00022448"/>
    </source>
</evidence>
<keyword evidence="3" id="KW-0813">Transport</keyword>
<dbReference type="Pfam" id="PF08627">
    <property type="entry name" value="CRT-like"/>
    <property type="match status" value="2"/>
</dbReference>
<feature type="transmembrane region" description="Helical" evidence="8">
    <location>
        <begin position="250"/>
        <end position="269"/>
    </location>
</feature>
<keyword evidence="4 8" id="KW-0812">Transmembrane</keyword>
<feature type="compositionally biased region" description="Low complexity" evidence="7">
    <location>
        <begin position="93"/>
        <end position="102"/>
    </location>
</feature>
<protein>
    <submittedName>
        <fullName evidence="9">Uncharacterized protein</fullName>
    </submittedName>
</protein>
<reference evidence="9 10" key="1">
    <citation type="submission" date="2019-01" db="EMBL/GenBank/DDBJ databases">
        <authorList>
            <person name="Ferrante I. M."/>
        </authorList>
    </citation>
    <scope>NUCLEOTIDE SEQUENCE [LARGE SCALE GENOMIC DNA]</scope>
    <source>
        <strain evidence="9 10">B856</strain>
    </source>
</reference>
<evidence type="ECO:0000313" key="10">
    <source>
        <dbReference type="Proteomes" id="UP000291116"/>
    </source>
</evidence>
<evidence type="ECO:0000256" key="2">
    <source>
        <dbReference type="ARBA" id="ARBA00006690"/>
    </source>
</evidence>
<comment type="similarity">
    <text evidence="2">Belongs to the CRT-like transporter family.</text>
</comment>
<evidence type="ECO:0000256" key="8">
    <source>
        <dbReference type="SAM" id="Phobius"/>
    </source>
</evidence>
<feature type="transmembrane region" description="Helical" evidence="8">
    <location>
        <begin position="384"/>
        <end position="405"/>
    </location>
</feature>
<dbReference type="OrthoDB" id="416555at2759"/>
<keyword evidence="5 8" id="KW-1133">Transmembrane helix</keyword>
<organism evidence="9 10">
    <name type="scientific">Pseudo-nitzschia multistriata</name>
    <dbReference type="NCBI Taxonomy" id="183589"/>
    <lineage>
        <taxon>Eukaryota</taxon>
        <taxon>Sar</taxon>
        <taxon>Stramenopiles</taxon>
        <taxon>Ochrophyta</taxon>
        <taxon>Bacillariophyta</taxon>
        <taxon>Bacillariophyceae</taxon>
        <taxon>Bacillariophycidae</taxon>
        <taxon>Bacillariales</taxon>
        <taxon>Bacillariaceae</taxon>
        <taxon>Pseudo-nitzschia</taxon>
    </lineage>
</organism>
<feature type="transmembrane region" description="Helical" evidence="8">
    <location>
        <begin position="162"/>
        <end position="185"/>
    </location>
</feature>
<feature type="region of interest" description="Disordered" evidence="7">
    <location>
        <begin position="92"/>
        <end position="115"/>
    </location>
</feature>
<accession>A0A448Z253</accession>
<feature type="transmembrane region" description="Helical" evidence="8">
    <location>
        <begin position="124"/>
        <end position="142"/>
    </location>
</feature>
<evidence type="ECO:0000256" key="4">
    <source>
        <dbReference type="ARBA" id="ARBA00022692"/>
    </source>
</evidence>
<feature type="transmembrane region" description="Helical" evidence="8">
    <location>
        <begin position="224"/>
        <end position="243"/>
    </location>
</feature>
<evidence type="ECO:0000256" key="6">
    <source>
        <dbReference type="ARBA" id="ARBA00023136"/>
    </source>
</evidence>
<dbReference type="PANTHER" id="PTHR31326:SF1">
    <property type="entry name" value="PROTEIN CLT2, CHLOROPLASTIC"/>
    <property type="match status" value="1"/>
</dbReference>
<dbReference type="GO" id="GO:0016020">
    <property type="term" value="C:membrane"/>
    <property type="evidence" value="ECO:0007669"/>
    <property type="project" value="UniProtKB-SubCell"/>
</dbReference>
<feature type="transmembrane region" description="Helical" evidence="8">
    <location>
        <begin position="197"/>
        <end position="218"/>
    </location>
</feature>
<feature type="compositionally biased region" description="Low complexity" evidence="7">
    <location>
        <begin position="569"/>
        <end position="578"/>
    </location>
</feature>
<dbReference type="InterPro" id="IPR013936">
    <property type="entry name" value="CRT-like"/>
</dbReference>
<proteinExistence type="inferred from homology"/>
<feature type="transmembrane region" description="Helical" evidence="8">
    <location>
        <begin position="504"/>
        <end position="524"/>
    </location>
</feature>
<dbReference type="SUPFAM" id="SSF103481">
    <property type="entry name" value="Multidrug resistance efflux transporter EmrE"/>
    <property type="match status" value="1"/>
</dbReference>
<comment type="subcellular location">
    <subcellularLocation>
        <location evidence="1">Membrane</location>
        <topology evidence="1">Multi-pass membrane protein</topology>
    </subcellularLocation>
</comment>
<dbReference type="InterPro" id="IPR037185">
    <property type="entry name" value="EmrE-like"/>
</dbReference>
<evidence type="ECO:0000256" key="1">
    <source>
        <dbReference type="ARBA" id="ARBA00004141"/>
    </source>
</evidence>
<feature type="transmembrane region" description="Helical" evidence="8">
    <location>
        <begin position="350"/>
        <end position="372"/>
    </location>
</feature>
<feature type="region of interest" description="Disordered" evidence="7">
    <location>
        <begin position="554"/>
        <end position="583"/>
    </location>
</feature>
<keyword evidence="10" id="KW-1185">Reference proteome</keyword>
<feature type="transmembrane region" description="Helical" evidence="8">
    <location>
        <begin position="450"/>
        <end position="472"/>
    </location>
</feature>
<evidence type="ECO:0000256" key="7">
    <source>
        <dbReference type="SAM" id="MobiDB-lite"/>
    </source>
</evidence>
<evidence type="ECO:0000313" key="9">
    <source>
        <dbReference type="EMBL" id="VEU36039.1"/>
    </source>
</evidence>
<dbReference type="PANTHER" id="PTHR31326">
    <property type="entry name" value="PROTEIN CLT2, CHLOROPLASTIC"/>
    <property type="match status" value="1"/>
</dbReference>
<feature type="region of interest" description="Disordered" evidence="7">
    <location>
        <begin position="21"/>
        <end position="43"/>
    </location>
</feature>
<name>A0A448Z253_9STRA</name>
<feature type="transmembrane region" description="Helical" evidence="8">
    <location>
        <begin position="479"/>
        <end position="498"/>
    </location>
</feature>
<sequence>MIPGADHCSRSLVFRRIRSRSEISNASHRPPGEGSDPGDEIRRPLLHRPTLSVSGDTGDRHDGTPDAQAHAQAPACFCFPSLAPSLEYEEGSESSSSLSSLSPDEDEQSGGVGEDATKPTDWKLCVVFCFLVASGVGNVIFAKLQSLPMYNYPTFLNIYANGMYVVISFAYILPVCTLGLFGNSIPRVIPRRTLKPFFVMGALDALGAAMQVLATVYLPGTLLVLIPQVAIPLSMAAGSLVLGEKYTIRQYAGAAVVFCGILVVLHPILSHEREAEFYCKAIDSDTDCIICREETTQQECLSHNAKNSNPDPSFLFRYQTETNFTDGEDGNVYYCAWVSREEESVRDEDFLVFFWSIVMLLSCVPSVMSTVYKQVALQTASSMDPILINGWVSLCQLVCGLFLVVPSGMVSSPRVHPFELGSNWIAGMGCLFSQTNSIEVGCHPDDCSAAALWVHVSLINGVVYALSMLFVLKYGSCDLMYLGLTLVVPLGHLAFDYHSSFSDLRAYDTAGLAVVVAGLALYRFGHGDWKGPRTAGEDDNGHPYALLSNHGDEGVGSGDAAASSRQRSGPAAAADAAAGNGGAHDKSGFLEFLREPFMLVGDI</sequence>
<dbReference type="Proteomes" id="UP000291116">
    <property type="component" value="Unassembled WGS sequence"/>
</dbReference>
<evidence type="ECO:0000256" key="5">
    <source>
        <dbReference type="ARBA" id="ARBA00022989"/>
    </source>
</evidence>
<gene>
    <name evidence="9" type="ORF">PSNMU_V1.4_AUG-EV-PASAV3_0027860</name>
</gene>